<evidence type="ECO:0000313" key="3">
    <source>
        <dbReference type="Proteomes" id="UP000515955"/>
    </source>
</evidence>
<gene>
    <name evidence="2" type="ORF">H9L12_11020</name>
</gene>
<evidence type="ECO:0000313" key="2">
    <source>
        <dbReference type="EMBL" id="QNN64773.1"/>
    </source>
</evidence>
<organism evidence="2 3">
    <name type="scientific">Sphingomonas rhizophila</name>
    <dbReference type="NCBI Taxonomy" id="2071607"/>
    <lineage>
        <taxon>Bacteria</taxon>
        <taxon>Pseudomonadati</taxon>
        <taxon>Pseudomonadota</taxon>
        <taxon>Alphaproteobacteria</taxon>
        <taxon>Sphingomonadales</taxon>
        <taxon>Sphingomonadaceae</taxon>
        <taxon>Sphingomonas</taxon>
    </lineage>
</organism>
<dbReference type="EMBL" id="CP060717">
    <property type="protein sequence ID" value="QNN64773.1"/>
    <property type="molecule type" value="Genomic_DNA"/>
</dbReference>
<keyword evidence="1" id="KW-0732">Signal</keyword>
<keyword evidence="3" id="KW-1185">Reference proteome</keyword>
<evidence type="ECO:0000256" key="1">
    <source>
        <dbReference type="SAM" id="SignalP"/>
    </source>
</evidence>
<accession>A0A7G9SA98</accession>
<dbReference type="Proteomes" id="UP000515955">
    <property type="component" value="Chromosome"/>
</dbReference>
<dbReference type="AlphaFoldDB" id="A0A7G9SA98"/>
<protein>
    <submittedName>
        <fullName evidence="2">Uncharacterized protein</fullName>
    </submittedName>
</protein>
<name>A0A7G9SA98_9SPHN</name>
<sequence length="85" mass="9279">MRFPLLFAATICSAAFAQPPKSPNAAAPAAATVLERCPDLNYLAKKDRQKARVHKLTELPPADAVYAMLPMKDGCPDLTPVKMRR</sequence>
<dbReference type="KEGG" id="srhi:H9L12_11020"/>
<feature type="chain" id="PRO_5028854324" evidence="1">
    <location>
        <begin position="18"/>
        <end position="85"/>
    </location>
</feature>
<dbReference type="RefSeq" id="WP_187541772.1">
    <property type="nucleotide sequence ID" value="NZ_CP060717.1"/>
</dbReference>
<proteinExistence type="predicted"/>
<feature type="signal peptide" evidence="1">
    <location>
        <begin position="1"/>
        <end position="17"/>
    </location>
</feature>
<reference evidence="2 3" key="1">
    <citation type="submission" date="2020-08" db="EMBL/GenBank/DDBJ databases">
        <title>Genome sequence of Sphingomonas rhizophila KACC 19189T.</title>
        <authorList>
            <person name="Hyun D.-W."/>
            <person name="Bae J.-W."/>
        </authorList>
    </citation>
    <scope>NUCLEOTIDE SEQUENCE [LARGE SCALE GENOMIC DNA]</scope>
    <source>
        <strain evidence="2 3">KACC 19189</strain>
    </source>
</reference>